<feature type="compositionally biased region" description="Acidic residues" evidence="4">
    <location>
        <begin position="103"/>
        <end position="113"/>
    </location>
</feature>
<feature type="compositionally biased region" description="Basic and acidic residues" evidence="4">
    <location>
        <begin position="20"/>
        <end position="41"/>
    </location>
</feature>
<name>A0A5N5QVZ4_9AGAM</name>
<dbReference type="PANTHER" id="PTHR13486:SF2">
    <property type="entry name" value="SPLICING FACTOR C9ORF78"/>
    <property type="match status" value="1"/>
</dbReference>
<dbReference type="Proteomes" id="UP000383932">
    <property type="component" value="Unassembled WGS sequence"/>
</dbReference>
<feature type="compositionally biased region" description="Low complexity" evidence="4">
    <location>
        <begin position="156"/>
        <end position="165"/>
    </location>
</feature>
<keyword evidence="6" id="KW-1185">Reference proteome</keyword>
<feature type="compositionally biased region" description="Basic residues" evidence="4">
    <location>
        <begin position="9"/>
        <end position="19"/>
    </location>
</feature>
<dbReference type="OrthoDB" id="5627at2759"/>
<dbReference type="GO" id="GO:0000398">
    <property type="term" value="P:mRNA splicing, via spliceosome"/>
    <property type="evidence" value="ECO:0007669"/>
    <property type="project" value="TreeGrafter"/>
</dbReference>
<sequence length="312" mass="36061">MSEEESKPIFKKRVKRPQPRQREPEDIGDEAEVRNEAREGSEGLEEEEKMSIEELLELRRLRRQRQGIDSTKLNAGISQKKKKKDDDDEQYGLRSGGQRKDGLDDDDANQDAEDVAKKILKSNNFTQQTNKLDVDKHMMKYIEEEMEKRRGKPGDSANAASATSSDPYDELFRISEKYKIEKKKELEEGSVTNSSAMLTAIPEVDLGMDTRLKNIEETEKAKRTVSENLKENRNRPRNANDERHLAAARFFNPHLKVQSDADALRDAKLEAMGLPPEMDTRGYIKERDNRREMATDEQASYFMDLMLYRLDV</sequence>
<proteinExistence type="inferred from homology"/>
<protein>
    <recommendedName>
        <fullName evidence="7">Hepatocellular carcinoma-associated antigen 59</fullName>
    </recommendedName>
</protein>
<feature type="compositionally biased region" description="Polar residues" evidence="4">
    <location>
        <begin position="121"/>
        <end position="131"/>
    </location>
</feature>
<feature type="compositionally biased region" description="Polar residues" evidence="4">
    <location>
        <begin position="67"/>
        <end position="77"/>
    </location>
</feature>
<evidence type="ECO:0000313" key="6">
    <source>
        <dbReference type="Proteomes" id="UP000383932"/>
    </source>
</evidence>
<gene>
    <name evidence="5" type="ORF">CTheo_1218</name>
</gene>
<feature type="region of interest" description="Disordered" evidence="4">
    <location>
        <begin position="1"/>
        <end position="49"/>
    </location>
</feature>
<organism evidence="5 6">
    <name type="scientific">Ceratobasidium theobromae</name>
    <dbReference type="NCBI Taxonomy" id="1582974"/>
    <lineage>
        <taxon>Eukaryota</taxon>
        <taxon>Fungi</taxon>
        <taxon>Dikarya</taxon>
        <taxon>Basidiomycota</taxon>
        <taxon>Agaricomycotina</taxon>
        <taxon>Agaricomycetes</taxon>
        <taxon>Cantharellales</taxon>
        <taxon>Ceratobasidiaceae</taxon>
        <taxon>Ceratobasidium</taxon>
    </lineage>
</organism>
<evidence type="ECO:0008006" key="7">
    <source>
        <dbReference type="Google" id="ProtNLM"/>
    </source>
</evidence>
<evidence type="ECO:0000256" key="1">
    <source>
        <dbReference type="ARBA" id="ARBA00004123"/>
    </source>
</evidence>
<dbReference type="EMBL" id="SSOP01000010">
    <property type="protein sequence ID" value="KAB5595346.1"/>
    <property type="molecule type" value="Genomic_DNA"/>
</dbReference>
<evidence type="ECO:0000313" key="5">
    <source>
        <dbReference type="EMBL" id="KAB5595346.1"/>
    </source>
</evidence>
<dbReference type="InterPro" id="IPR010756">
    <property type="entry name" value="Tls1-like"/>
</dbReference>
<evidence type="ECO:0000256" key="3">
    <source>
        <dbReference type="ARBA" id="ARBA00023242"/>
    </source>
</evidence>
<comment type="similarity">
    <text evidence="2">Belongs to the TLS1 family.</text>
</comment>
<dbReference type="AlphaFoldDB" id="A0A5N5QVZ4"/>
<accession>A0A5N5QVZ4</accession>
<comment type="caution">
    <text evidence="5">The sequence shown here is derived from an EMBL/GenBank/DDBJ whole genome shotgun (WGS) entry which is preliminary data.</text>
</comment>
<reference evidence="5 6" key="1">
    <citation type="journal article" date="2019" name="Fungal Biol. Biotechnol.">
        <title>Draft genome sequence of fastidious pathogen Ceratobasidium theobromae, which causes vascular-streak dieback in Theobroma cacao.</title>
        <authorList>
            <person name="Ali S.S."/>
            <person name="Asman A."/>
            <person name="Shao J."/>
            <person name="Firmansyah A.P."/>
            <person name="Susilo A.W."/>
            <person name="Rosmana A."/>
            <person name="McMahon P."/>
            <person name="Junaid M."/>
            <person name="Guest D."/>
            <person name="Kheng T.Y."/>
            <person name="Meinhardt L.W."/>
            <person name="Bailey B.A."/>
        </authorList>
    </citation>
    <scope>NUCLEOTIDE SEQUENCE [LARGE SCALE GENOMIC DNA]</scope>
    <source>
        <strain evidence="5 6">CT2</strain>
    </source>
</reference>
<comment type="subcellular location">
    <subcellularLocation>
        <location evidence="1">Nucleus</location>
    </subcellularLocation>
</comment>
<dbReference type="GO" id="GO:0005681">
    <property type="term" value="C:spliceosomal complex"/>
    <property type="evidence" value="ECO:0007669"/>
    <property type="project" value="TreeGrafter"/>
</dbReference>
<feature type="region of interest" description="Disordered" evidence="4">
    <location>
        <begin position="144"/>
        <end position="165"/>
    </location>
</feature>
<evidence type="ECO:0000256" key="2">
    <source>
        <dbReference type="ARBA" id="ARBA00007643"/>
    </source>
</evidence>
<feature type="region of interest" description="Disordered" evidence="4">
    <location>
        <begin position="64"/>
        <end position="132"/>
    </location>
</feature>
<dbReference type="PANTHER" id="PTHR13486">
    <property type="entry name" value="TELOMERE LENGTH AND SILENCING PROTEIN 1 TLS1 FAMILY MEMBER"/>
    <property type="match status" value="1"/>
</dbReference>
<keyword evidence="3" id="KW-0539">Nucleus</keyword>
<dbReference type="Pfam" id="PF07052">
    <property type="entry name" value="Hep_59"/>
    <property type="match status" value="1"/>
</dbReference>
<evidence type="ECO:0000256" key="4">
    <source>
        <dbReference type="SAM" id="MobiDB-lite"/>
    </source>
</evidence>